<feature type="domain" description="Thiolase N-terminal" evidence="1">
    <location>
        <begin position="31"/>
        <end position="227"/>
    </location>
</feature>
<dbReference type="PIRSF" id="PIRSF000429">
    <property type="entry name" value="Ac-CoA_Ac_transf"/>
    <property type="match status" value="1"/>
</dbReference>
<dbReference type="CDD" id="cd00829">
    <property type="entry name" value="SCP-x_thiolase"/>
    <property type="match status" value="1"/>
</dbReference>
<evidence type="ECO:0000313" key="4">
    <source>
        <dbReference type="Proteomes" id="UP001601442"/>
    </source>
</evidence>
<dbReference type="EMBL" id="JBIAMT010000005">
    <property type="protein sequence ID" value="MFF0499867.1"/>
    <property type="molecule type" value="Genomic_DNA"/>
</dbReference>
<dbReference type="NCBIfam" id="NF005892">
    <property type="entry name" value="PRK07855.1"/>
    <property type="match status" value="1"/>
</dbReference>
<accession>A0ABW6P9Q7</accession>
<keyword evidence="4" id="KW-1185">Reference proteome</keyword>
<evidence type="ECO:0000313" key="3">
    <source>
        <dbReference type="EMBL" id="MFF0499867.1"/>
    </source>
</evidence>
<evidence type="ECO:0000259" key="2">
    <source>
        <dbReference type="Pfam" id="PF22691"/>
    </source>
</evidence>
<feature type="domain" description="Thiolase C-terminal" evidence="2">
    <location>
        <begin position="263"/>
        <end position="377"/>
    </location>
</feature>
<sequence length="392" mass="41156">MKRESTPGRLRDRAAIVGVGSTGFARSLPGSEHQLAAQAVLSALDDAGIDPAEVDGLCSFSMENVGEDELARALGMADIGWFARTPAGGGGGCATVGLAASAIATGSAEVVVAWRSRKRGSRQSRVWAQTTPEVSGVGAFVVPPGVIRPVDEVAMMVRRYMYETGATREALADVALAIRGYGHRNPAAQMADREVTREDYFAARMISDPLCLYDNCLETDGAVAVVLTSAERAADLPQPPVYVHAYAQGISDGHLMMRQFFAEDTFRTPAVACAERLWRQAEIGPADVDVAQIYDAFTPLILFSLEAYGFCGRGEAAAFVKDGGLGPGGVLPVNTSGGSLSEGYVHGFNLIAEAVHQARGTSNAQVAGAEWSFVSSSDVVPTSALLLRGGKP</sequence>
<protein>
    <submittedName>
        <fullName evidence="3">Lipid-transfer protein</fullName>
    </submittedName>
</protein>
<dbReference type="InterPro" id="IPR020616">
    <property type="entry name" value="Thiolase_N"/>
</dbReference>
<dbReference type="Proteomes" id="UP001601442">
    <property type="component" value="Unassembled WGS sequence"/>
</dbReference>
<name>A0ABW6P9Q7_9NOCA</name>
<comment type="caution">
    <text evidence="3">The sequence shown here is derived from an EMBL/GenBank/DDBJ whole genome shotgun (WGS) entry which is preliminary data.</text>
</comment>
<dbReference type="Pfam" id="PF00108">
    <property type="entry name" value="Thiolase_N"/>
    <property type="match status" value="1"/>
</dbReference>
<dbReference type="Pfam" id="PF22691">
    <property type="entry name" value="Thiolase_C_1"/>
    <property type="match status" value="1"/>
</dbReference>
<dbReference type="PANTHER" id="PTHR42870">
    <property type="entry name" value="ACETYL-COA C-ACETYLTRANSFERASE"/>
    <property type="match status" value="1"/>
</dbReference>
<evidence type="ECO:0000259" key="1">
    <source>
        <dbReference type="Pfam" id="PF00108"/>
    </source>
</evidence>
<reference evidence="3 4" key="1">
    <citation type="submission" date="2024-10" db="EMBL/GenBank/DDBJ databases">
        <title>The Natural Products Discovery Center: Release of the First 8490 Sequenced Strains for Exploring Actinobacteria Biosynthetic Diversity.</title>
        <authorList>
            <person name="Kalkreuter E."/>
            <person name="Kautsar S.A."/>
            <person name="Yang D."/>
            <person name="Bader C.D."/>
            <person name="Teijaro C.N."/>
            <person name="Fluegel L."/>
            <person name="Davis C.M."/>
            <person name="Simpson J.R."/>
            <person name="Lauterbach L."/>
            <person name="Steele A.D."/>
            <person name="Gui C."/>
            <person name="Meng S."/>
            <person name="Li G."/>
            <person name="Viehrig K."/>
            <person name="Ye F."/>
            <person name="Su P."/>
            <person name="Kiefer A.F."/>
            <person name="Nichols A."/>
            <person name="Cepeda A.J."/>
            <person name="Yan W."/>
            <person name="Fan B."/>
            <person name="Jiang Y."/>
            <person name="Adhikari A."/>
            <person name="Zheng C.-J."/>
            <person name="Schuster L."/>
            <person name="Cowan T.M."/>
            <person name="Smanski M.J."/>
            <person name="Chevrette M.G."/>
            <person name="De Carvalho L.P.S."/>
            <person name="Shen B."/>
        </authorList>
    </citation>
    <scope>NUCLEOTIDE SEQUENCE [LARGE SCALE GENOMIC DNA]</scope>
    <source>
        <strain evidence="3 4">NPDC004119</strain>
    </source>
</reference>
<dbReference type="Gene3D" id="3.40.47.10">
    <property type="match status" value="1"/>
</dbReference>
<dbReference type="InterPro" id="IPR016039">
    <property type="entry name" value="Thiolase-like"/>
</dbReference>
<dbReference type="SUPFAM" id="SSF53901">
    <property type="entry name" value="Thiolase-like"/>
    <property type="match status" value="2"/>
</dbReference>
<proteinExistence type="predicted"/>
<dbReference type="RefSeq" id="WP_387398706.1">
    <property type="nucleotide sequence ID" value="NZ_JBIAMT010000005.1"/>
</dbReference>
<dbReference type="PANTHER" id="PTHR42870:SF1">
    <property type="entry name" value="NON-SPECIFIC LIPID-TRANSFER PROTEIN-LIKE 2"/>
    <property type="match status" value="1"/>
</dbReference>
<organism evidence="3 4">
    <name type="scientific">Nocardia aobensis</name>
    <dbReference type="NCBI Taxonomy" id="257277"/>
    <lineage>
        <taxon>Bacteria</taxon>
        <taxon>Bacillati</taxon>
        <taxon>Actinomycetota</taxon>
        <taxon>Actinomycetes</taxon>
        <taxon>Mycobacteriales</taxon>
        <taxon>Nocardiaceae</taxon>
        <taxon>Nocardia</taxon>
    </lineage>
</organism>
<dbReference type="InterPro" id="IPR002155">
    <property type="entry name" value="Thiolase"/>
</dbReference>
<dbReference type="InterPro" id="IPR055140">
    <property type="entry name" value="Thiolase_C_2"/>
</dbReference>
<gene>
    <name evidence="3" type="ORF">ACFYU5_25940</name>
</gene>